<keyword evidence="1" id="KW-1133">Transmembrane helix</keyword>
<feature type="transmembrane region" description="Helical" evidence="1">
    <location>
        <begin position="89"/>
        <end position="112"/>
    </location>
</feature>
<proteinExistence type="predicted"/>
<gene>
    <name evidence="2" type="ORF">CEPIT_LOCUS29568</name>
</gene>
<comment type="caution">
    <text evidence="2">The sequence shown here is derived from an EMBL/GenBank/DDBJ whole genome shotgun (WGS) entry which is preliminary data.</text>
</comment>
<dbReference type="EMBL" id="CAMAPF010000954">
    <property type="protein sequence ID" value="CAH9129080.1"/>
    <property type="molecule type" value="Genomic_DNA"/>
</dbReference>
<dbReference type="Proteomes" id="UP001152523">
    <property type="component" value="Unassembled WGS sequence"/>
</dbReference>
<protein>
    <submittedName>
        <fullName evidence="2">Uncharacterized protein</fullName>
    </submittedName>
</protein>
<name>A0AAV0F0S5_9ASTE</name>
<evidence type="ECO:0000313" key="2">
    <source>
        <dbReference type="EMBL" id="CAH9129080.1"/>
    </source>
</evidence>
<keyword evidence="1" id="KW-0812">Transmembrane</keyword>
<keyword evidence="3" id="KW-1185">Reference proteome</keyword>
<sequence length="264" mass="29333">MTDCIFIVRDANDRSGRAFASCCALIWDCDESSALCVYAGSIITLVAPSLIPHFRTMSTVLGVSLIDVSLPSEIDSLFLDEDAIVKMDWATIAVIWACGVMCLFKSVTAANFQGFMRKRVKELVNRAGIVPDKGATAPFTFSQAQMVRQKLGGDRDFCGNVILFLLGEAQSGSDFAPICEYLTEFLAWNGMGAFTFISKEFIETRSAILRELSLRTEIKNLAEALSTINSHPYSQFFRCLGQSDQMYKLSRSRFRILMKSKSNL</sequence>
<evidence type="ECO:0000313" key="3">
    <source>
        <dbReference type="Proteomes" id="UP001152523"/>
    </source>
</evidence>
<keyword evidence="1" id="KW-0472">Membrane</keyword>
<evidence type="ECO:0000256" key="1">
    <source>
        <dbReference type="SAM" id="Phobius"/>
    </source>
</evidence>
<organism evidence="2 3">
    <name type="scientific">Cuscuta epithymum</name>
    <dbReference type="NCBI Taxonomy" id="186058"/>
    <lineage>
        <taxon>Eukaryota</taxon>
        <taxon>Viridiplantae</taxon>
        <taxon>Streptophyta</taxon>
        <taxon>Embryophyta</taxon>
        <taxon>Tracheophyta</taxon>
        <taxon>Spermatophyta</taxon>
        <taxon>Magnoliopsida</taxon>
        <taxon>eudicotyledons</taxon>
        <taxon>Gunneridae</taxon>
        <taxon>Pentapetalae</taxon>
        <taxon>asterids</taxon>
        <taxon>lamiids</taxon>
        <taxon>Solanales</taxon>
        <taxon>Convolvulaceae</taxon>
        <taxon>Cuscuteae</taxon>
        <taxon>Cuscuta</taxon>
        <taxon>Cuscuta subgen. Cuscuta</taxon>
    </lineage>
</organism>
<reference evidence="2" key="1">
    <citation type="submission" date="2022-07" db="EMBL/GenBank/DDBJ databases">
        <authorList>
            <person name="Macas J."/>
            <person name="Novak P."/>
            <person name="Neumann P."/>
        </authorList>
    </citation>
    <scope>NUCLEOTIDE SEQUENCE</scope>
</reference>
<dbReference type="AlphaFoldDB" id="A0AAV0F0S5"/>
<accession>A0AAV0F0S5</accession>